<dbReference type="Proteomes" id="UP001369815">
    <property type="component" value="Unassembled WGS sequence"/>
</dbReference>
<feature type="region of interest" description="Disordered" evidence="1">
    <location>
        <begin position="49"/>
        <end position="75"/>
    </location>
</feature>
<gene>
    <name evidence="2" type="ORF">Daesc_001681</name>
</gene>
<proteinExistence type="predicted"/>
<sequence length="123" mass="14065">MGNILGSQRVFYVGYEYYRGSTHESSHDTSDDVVYAQYGWRQFFRELFGGPQPPDSGSRHGETWDEEGGGWGGKVVGIQRKKGCITRDHWALKFRSEIDTSQLPRRIKGFRTNIPSRCKKNCG</sequence>
<dbReference type="EMBL" id="JBANMG010000002">
    <property type="protein sequence ID" value="KAK6956404.1"/>
    <property type="molecule type" value="Genomic_DNA"/>
</dbReference>
<accession>A0AAX6MV78</accession>
<reference evidence="2 3" key="1">
    <citation type="journal article" date="2024" name="Front Chem Biol">
        <title>Unveiling the potential of Daldinia eschscholtzii MFLUCC 19-0629 through bioactivity and bioinformatics studies for enhanced sustainable agriculture production.</title>
        <authorList>
            <person name="Brooks S."/>
            <person name="Weaver J.A."/>
            <person name="Klomchit A."/>
            <person name="Alharthi S.A."/>
            <person name="Onlamun T."/>
            <person name="Nurani R."/>
            <person name="Vong T.K."/>
            <person name="Alberti F."/>
            <person name="Greco C."/>
        </authorList>
    </citation>
    <scope>NUCLEOTIDE SEQUENCE [LARGE SCALE GENOMIC DNA]</scope>
    <source>
        <strain evidence="2">MFLUCC 19-0629</strain>
    </source>
</reference>
<comment type="caution">
    <text evidence="2">The sequence shown here is derived from an EMBL/GenBank/DDBJ whole genome shotgun (WGS) entry which is preliminary data.</text>
</comment>
<keyword evidence="3" id="KW-1185">Reference proteome</keyword>
<organism evidence="2 3">
    <name type="scientific">Daldinia eschscholtzii</name>
    <dbReference type="NCBI Taxonomy" id="292717"/>
    <lineage>
        <taxon>Eukaryota</taxon>
        <taxon>Fungi</taxon>
        <taxon>Dikarya</taxon>
        <taxon>Ascomycota</taxon>
        <taxon>Pezizomycotina</taxon>
        <taxon>Sordariomycetes</taxon>
        <taxon>Xylariomycetidae</taxon>
        <taxon>Xylariales</taxon>
        <taxon>Hypoxylaceae</taxon>
        <taxon>Daldinia</taxon>
    </lineage>
</organism>
<protein>
    <submittedName>
        <fullName evidence="2">Uncharacterized protein</fullName>
    </submittedName>
</protein>
<evidence type="ECO:0000313" key="2">
    <source>
        <dbReference type="EMBL" id="KAK6956404.1"/>
    </source>
</evidence>
<evidence type="ECO:0000313" key="3">
    <source>
        <dbReference type="Proteomes" id="UP001369815"/>
    </source>
</evidence>
<dbReference type="AlphaFoldDB" id="A0AAX6MV78"/>
<evidence type="ECO:0000256" key="1">
    <source>
        <dbReference type="SAM" id="MobiDB-lite"/>
    </source>
</evidence>
<name>A0AAX6MV78_9PEZI</name>